<dbReference type="InterPro" id="IPR009053">
    <property type="entry name" value="Prefoldin"/>
</dbReference>
<feature type="region of interest" description="Disordered" evidence="4">
    <location>
        <begin position="297"/>
        <end position="374"/>
    </location>
</feature>
<evidence type="ECO:0000313" key="7">
    <source>
        <dbReference type="Proteomes" id="UP000271241"/>
    </source>
</evidence>
<evidence type="ECO:0000259" key="5">
    <source>
        <dbReference type="Pfam" id="PF12927"/>
    </source>
</evidence>
<name>A0A4P9XVX4_9FUNG</name>
<feature type="compositionally biased region" description="Basic and acidic residues" evidence="4">
    <location>
        <begin position="411"/>
        <end position="422"/>
    </location>
</feature>
<dbReference type="STRING" id="78915.A0A4P9XVX4"/>
<keyword evidence="7" id="KW-1185">Reference proteome</keyword>
<evidence type="ECO:0000256" key="2">
    <source>
        <dbReference type="ARBA" id="ARBA00023242"/>
    </source>
</evidence>
<feature type="region of interest" description="Disordered" evidence="4">
    <location>
        <begin position="390"/>
        <end position="431"/>
    </location>
</feature>
<dbReference type="OrthoDB" id="21413at2759"/>
<dbReference type="Pfam" id="PF12927">
    <property type="entry name" value="DUF3835"/>
    <property type="match status" value="1"/>
</dbReference>
<feature type="region of interest" description="Disordered" evidence="4">
    <location>
        <begin position="204"/>
        <end position="279"/>
    </location>
</feature>
<dbReference type="PANTHER" id="PTHR15111">
    <property type="entry name" value="RNA POLYMERASE II SUBUNIT 5-MEDIATING PROTEIN NNX3"/>
    <property type="match status" value="1"/>
</dbReference>
<keyword evidence="2" id="KW-0539">Nucleus</keyword>
<feature type="domain" description="DUF3835" evidence="5">
    <location>
        <begin position="357"/>
        <end position="398"/>
    </location>
</feature>
<feature type="region of interest" description="Disordered" evidence="4">
    <location>
        <begin position="157"/>
        <end position="191"/>
    </location>
</feature>
<feature type="compositionally biased region" description="Low complexity" evidence="4">
    <location>
        <begin position="346"/>
        <end position="357"/>
    </location>
</feature>
<evidence type="ECO:0000313" key="6">
    <source>
        <dbReference type="EMBL" id="RKP10447.1"/>
    </source>
</evidence>
<dbReference type="InterPro" id="IPR024325">
    <property type="entry name" value="DUF3835"/>
</dbReference>
<evidence type="ECO:0000256" key="4">
    <source>
        <dbReference type="SAM" id="MobiDB-lite"/>
    </source>
</evidence>
<dbReference type="PANTHER" id="PTHR15111:SF0">
    <property type="entry name" value="UNCONVENTIONAL PREFOLDIN RPB5 INTERACTOR 1"/>
    <property type="match status" value="1"/>
</dbReference>
<organism evidence="6 7">
    <name type="scientific">Thamnocephalis sphaerospora</name>
    <dbReference type="NCBI Taxonomy" id="78915"/>
    <lineage>
        <taxon>Eukaryota</taxon>
        <taxon>Fungi</taxon>
        <taxon>Fungi incertae sedis</taxon>
        <taxon>Zoopagomycota</taxon>
        <taxon>Zoopagomycotina</taxon>
        <taxon>Zoopagomycetes</taxon>
        <taxon>Zoopagales</taxon>
        <taxon>Sigmoideomycetaceae</taxon>
        <taxon>Thamnocephalis</taxon>
    </lineage>
</organism>
<feature type="compositionally biased region" description="Acidic residues" evidence="4">
    <location>
        <begin position="205"/>
        <end position="223"/>
    </location>
</feature>
<dbReference type="Pfam" id="PF02996">
    <property type="entry name" value="Prefoldin"/>
    <property type="match status" value="1"/>
</dbReference>
<accession>A0A4P9XVX4</accession>
<dbReference type="InterPro" id="IPR004127">
    <property type="entry name" value="Prefoldin_subunit_alpha"/>
</dbReference>
<dbReference type="GO" id="GO:0003714">
    <property type="term" value="F:transcription corepressor activity"/>
    <property type="evidence" value="ECO:0007669"/>
    <property type="project" value="TreeGrafter"/>
</dbReference>
<dbReference type="AlphaFoldDB" id="A0A4P9XVX4"/>
<reference evidence="7" key="1">
    <citation type="journal article" date="2018" name="Nat. Microbiol.">
        <title>Leveraging single-cell genomics to expand the fungal tree of life.</title>
        <authorList>
            <person name="Ahrendt S.R."/>
            <person name="Quandt C.A."/>
            <person name="Ciobanu D."/>
            <person name="Clum A."/>
            <person name="Salamov A."/>
            <person name="Andreopoulos B."/>
            <person name="Cheng J.F."/>
            <person name="Woyke T."/>
            <person name="Pelin A."/>
            <person name="Henrissat B."/>
            <person name="Reynolds N.K."/>
            <person name="Benny G.L."/>
            <person name="Smith M.E."/>
            <person name="James T.Y."/>
            <person name="Grigoriev I.V."/>
        </authorList>
    </citation>
    <scope>NUCLEOTIDE SEQUENCE [LARGE SCALE GENOMIC DNA]</scope>
    <source>
        <strain evidence="7">RSA 1356</strain>
    </source>
</reference>
<feature type="compositionally biased region" description="Basic and acidic residues" evidence="4">
    <location>
        <begin position="324"/>
        <end position="344"/>
    </location>
</feature>
<dbReference type="Proteomes" id="UP000271241">
    <property type="component" value="Unassembled WGS sequence"/>
</dbReference>
<dbReference type="CDD" id="cd23159">
    <property type="entry name" value="Prefoldin_URI1"/>
    <property type="match status" value="1"/>
</dbReference>
<dbReference type="GO" id="GO:0000122">
    <property type="term" value="P:negative regulation of transcription by RNA polymerase II"/>
    <property type="evidence" value="ECO:0007669"/>
    <property type="project" value="TreeGrafter"/>
</dbReference>
<dbReference type="GO" id="GO:0005634">
    <property type="term" value="C:nucleus"/>
    <property type="evidence" value="ECO:0007669"/>
    <property type="project" value="UniProtKB-SubCell"/>
</dbReference>
<feature type="compositionally biased region" description="Basic and acidic residues" evidence="4">
    <location>
        <begin position="228"/>
        <end position="247"/>
    </location>
</feature>
<gene>
    <name evidence="6" type="ORF">THASP1DRAFT_27774</name>
</gene>
<evidence type="ECO:0000256" key="1">
    <source>
        <dbReference type="ARBA" id="ARBA00004123"/>
    </source>
</evidence>
<comment type="similarity">
    <text evidence="3">Belongs to the RNA polymerase II subunit 5-mediating protein family.</text>
</comment>
<protein>
    <recommendedName>
        <fullName evidence="5">DUF3835 domain-containing protein</fullName>
    </recommendedName>
</protein>
<evidence type="ECO:0000256" key="3">
    <source>
        <dbReference type="ARBA" id="ARBA00038295"/>
    </source>
</evidence>
<dbReference type="GO" id="GO:0003682">
    <property type="term" value="F:chromatin binding"/>
    <property type="evidence" value="ECO:0007669"/>
    <property type="project" value="TreeGrafter"/>
</dbReference>
<dbReference type="SUPFAM" id="SSF46579">
    <property type="entry name" value="Prefoldin"/>
    <property type="match status" value="1"/>
</dbReference>
<dbReference type="InterPro" id="IPR052255">
    <property type="entry name" value="RNA_pol_II_subunit5-mediator"/>
</dbReference>
<dbReference type="GO" id="GO:0019212">
    <property type="term" value="F:phosphatase inhibitor activity"/>
    <property type="evidence" value="ECO:0007669"/>
    <property type="project" value="TreeGrafter"/>
</dbReference>
<comment type="subcellular location">
    <subcellularLocation>
        <location evidence="1">Nucleus</location>
    </subcellularLocation>
</comment>
<dbReference type="Gene3D" id="1.10.287.370">
    <property type="match status" value="1"/>
</dbReference>
<proteinExistence type="inferred from homology"/>
<dbReference type="EMBL" id="KZ992452">
    <property type="protein sequence ID" value="RKP10447.1"/>
    <property type="molecule type" value="Genomic_DNA"/>
</dbReference>
<sequence length="431" mass="48420">MDGRSNRRSNRVDPANLAFYQEKLRQSLTEAQASLERWRGYEDEYTQLRDGVQRLPEETSYPVMVPVGPMAFFPGKIVKTNELLVLLGENWFVERSAAQTVEVIDRRLETVRDSITAAEQRLKDVKTRAKLAGGLGDLIGLPVDEDGQDVVEIREEYHSEDDDDDKTRTVSETTRINKVQPVEKTAQEREEDERFFQYLRQLELEASDDDDDEDEEESEEGIETTDSGAKDEDKDYLVPRFDPRDKPTPNIIVLSDGDDSDHEKGAIDEDATAGALRTSAAAREQAITIAKKRVHFAPGTVSPEHRPPTPLRAPLILPTADGYDAFRNDTRASKPSQKQDDRAGRSSLSALSTTVLAGEVKERPAVPVNAEDVEDSMHLREVEMEYHRRRNQMIAAAQPPLADELDYPDEADQHDSSAEPPRDVVAPVQVN</sequence>